<organism evidence="3 4">
    <name type="scientific">Roseburia intestinalis L1-82</name>
    <dbReference type="NCBI Taxonomy" id="536231"/>
    <lineage>
        <taxon>Bacteria</taxon>
        <taxon>Bacillati</taxon>
        <taxon>Bacillota</taxon>
        <taxon>Clostridia</taxon>
        <taxon>Lachnospirales</taxon>
        <taxon>Lachnospiraceae</taxon>
        <taxon>Roseburia</taxon>
    </lineage>
</organism>
<dbReference type="AlphaFoldDB" id="C7GBB7"/>
<dbReference type="Pfam" id="PF26615">
    <property type="entry name" value="DUF8195"/>
    <property type="match status" value="1"/>
</dbReference>
<accession>C7GBB7</accession>
<evidence type="ECO:0000313" key="3">
    <source>
        <dbReference type="EMBL" id="EEV00866.1"/>
    </source>
</evidence>
<protein>
    <recommendedName>
        <fullName evidence="2">DUF8195 domain-containing protein</fullName>
    </recommendedName>
</protein>
<sequence length="248" mass="28721">ITANIVDLDDNPPPNPVADDRNDSYRKENAVMPVNPEKTQAAWSVWKAKWKEKWVWHSDWNWESEDHSASCEAGCTQSHGYWQDDGEYVDEGWWEFEEKHYSASLTADMHLVTDEKAPTADGMVTKSGYGVNVSLSARALSSQTSATTAPQTAVSYFPEFYYETYWRLLERTRNGYSAVFEFKNNEYSTYYRRTHFTPVWMPDGEYRVYTYLLDCWTPDGMLSVNLSNAVQISGSLWDDWHIAPQNVR</sequence>
<evidence type="ECO:0000256" key="1">
    <source>
        <dbReference type="SAM" id="MobiDB-lite"/>
    </source>
</evidence>
<dbReference type="InterPro" id="IPR058508">
    <property type="entry name" value="DUF8195"/>
</dbReference>
<gene>
    <name evidence="3" type="ORF">ROSINTL182_07201</name>
</gene>
<dbReference type="Proteomes" id="UP000004828">
    <property type="component" value="Unassembled WGS sequence"/>
</dbReference>
<evidence type="ECO:0000259" key="2">
    <source>
        <dbReference type="Pfam" id="PF26615"/>
    </source>
</evidence>
<comment type="caution">
    <text evidence="3">The sequence shown here is derived from an EMBL/GenBank/DDBJ whole genome shotgun (WGS) entry which is preliminary data.</text>
</comment>
<feature type="region of interest" description="Disordered" evidence="1">
    <location>
        <begin position="1"/>
        <end position="25"/>
    </location>
</feature>
<proteinExistence type="predicted"/>
<reference evidence="3 4" key="1">
    <citation type="submission" date="2009-08" db="EMBL/GenBank/DDBJ databases">
        <authorList>
            <person name="Weinstock G."/>
            <person name="Sodergren E."/>
            <person name="Clifton S."/>
            <person name="Fulton L."/>
            <person name="Fulton B."/>
            <person name="Courtney L."/>
            <person name="Fronick C."/>
            <person name="Harrison M."/>
            <person name="Strong C."/>
            <person name="Farmer C."/>
            <person name="Delahaunty K."/>
            <person name="Markovic C."/>
            <person name="Hall O."/>
            <person name="Minx P."/>
            <person name="Tomlinson C."/>
            <person name="Mitreva M."/>
            <person name="Nelson J."/>
            <person name="Hou S."/>
            <person name="Wollam A."/>
            <person name="Pepin K.H."/>
            <person name="Johnson M."/>
            <person name="Bhonagiri V."/>
            <person name="Nash W.E."/>
            <person name="Warren W."/>
            <person name="Chinwalla A."/>
            <person name="Mardis E.R."/>
            <person name="Wilson R.K."/>
        </authorList>
    </citation>
    <scope>NUCLEOTIDE SEQUENCE [LARGE SCALE GENOMIC DNA]</scope>
    <source>
        <strain evidence="3 4">L1-82</strain>
    </source>
</reference>
<feature type="non-terminal residue" evidence="3">
    <location>
        <position position="1"/>
    </location>
</feature>
<feature type="domain" description="DUF8195" evidence="2">
    <location>
        <begin position="11"/>
        <end position="240"/>
    </location>
</feature>
<dbReference type="EMBL" id="ABYJ02000103">
    <property type="protein sequence ID" value="EEV00866.1"/>
    <property type="molecule type" value="Genomic_DNA"/>
</dbReference>
<name>C7GBB7_9FIRM</name>
<evidence type="ECO:0000313" key="4">
    <source>
        <dbReference type="Proteomes" id="UP000004828"/>
    </source>
</evidence>
<dbReference type="HOGENOM" id="CLU_1117798_0_0_9"/>